<proteinExistence type="predicted"/>
<keyword evidence="2" id="KW-0732">Signal</keyword>
<name>A0AAV4ABW1_9GAST</name>
<evidence type="ECO:0000256" key="1">
    <source>
        <dbReference type="SAM" id="MobiDB-lite"/>
    </source>
</evidence>
<dbReference type="Proteomes" id="UP000735302">
    <property type="component" value="Unassembled WGS sequence"/>
</dbReference>
<evidence type="ECO:0000313" key="3">
    <source>
        <dbReference type="EMBL" id="GFO04850.1"/>
    </source>
</evidence>
<feature type="region of interest" description="Disordered" evidence="1">
    <location>
        <begin position="159"/>
        <end position="248"/>
    </location>
</feature>
<organism evidence="3 4">
    <name type="scientific">Plakobranchus ocellatus</name>
    <dbReference type="NCBI Taxonomy" id="259542"/>
    <lineage>
        <taxon>Eukaryota</taxon>
        <taxon>Metazoa</taxon>
        <taxon>Spiralia</taxon>
        <taxon>Lophotrochozoa</taxon>
        <taxon>Mollusca</taxon>
        <taxon>Gastropoda</taxon>
        <taxon>Heterobranchia</taxon>
        <taxon>Euthyneura</taxon>
        <taxon>Panpulmonata</taxon>
        <taxon>Sacoglossa</taxon>
        <taxon>Placobranchoidea</taxon>
        <taxon>Plakobranchidae</taxon>
        <taxon>Plakobranchus</taxon>
    </lineage>
</organism>
<feature type="signal peptide" evidence="2">
    <location>
        <begin position="1"/>
        <end position="22"/>
    </location>
</feature>
<accession>A0AAV4ABW1</accession>
<feature type="compositionally biased region" description="Low complexity" evidence="1">
    <location>
        <begin position="190"/>
        <end position="208"/>
    </location>
</feature>
<dbReference type="EMBL" id="BLXT01003742">
    <property type="protein sequence ID" value="GFO04850.1"/>
    <property type="molecule type" value="Genomic_DNA"/>
</dbReference>
<evidence type="ECO:0000313" key="4">
    <source>
        <dbReference type="Proteomes" id="UP000735302"/>
    </source>
</evidence>
<feature type="compositionally biased region" description="Low complexity" evidence="1">
    <location>
        <begin position="224"/>
        <end position="239"/>
    </location>
</feature>
<reference evidence="3 4" key="1">
    <citation type="journal article" date="2021" name="Elife">
        <title>Chloroplast acquisition without the gene transfer in kleptoplastic sea slugs, Plakobranchus ocellatus.</title>
        <authorList>
            <person name="Maeda T."/>
            <person name="Takahashi S."/>
            <person name="Yoshida T."/>
            <person name="Shimamura S."/>
            <person name="Takaki Y."/>
            <person name="Nagai Y."/>
            <person name="Toyoda A."/>
            <person name="Suzuki Y."/>
            <person name="Arimoto A."/>
            <person name="Ishii H."/>
            <person name="Satoh N."/>
            <person name="Nishiyama T."/>
            <person name="Hasebe M."/>
            <person name="Maruyama T."/>
            <person name="Minagawa J."/>
            <person name="Obokata J."/>
            <person name="Shigenobu S."/>
        </authorList>
    </citation>
    <scope>NUCLEOTIDE SEQUENCE [LARGE SCALE GENOMIC DNA]</scope>
</reference>
<protein>
    <submittedName>
        <fullName evidence="3">Uncharacterized protein</fullName>
    </submittedName>
</protein>
<comment type="caution">
    <text evidence="3">The sequence shown here is derived from an EMBL/GenBank/DDBJ whole genome shotgun (WGS) entry which is preliminary data.</text>
</comment>
<sequence length="281" mass="31891">MAKIFLPATVTLVLTWLAQTEGSFLPERLSPASNSRKLLGYVGPMNIDAFVDYVMNCMKLHSIDPNSMYGYYRDVRLFKDAYHWSYFGSGDCMELGIFEDFTELDISKDPTVYEDYVDETRDDEYFLDACEWDYEGSGDDEHFFLDKVEANDVQYAVTGNSGTEVDSSNPLVNPTEKHWQRVKRRTPSKTSSSNQPTTTRRTSPPSTSATKLTTRFKYPSSLFKSMAKTTSPSPSATSSHQTKTMLPERSQLLQTLRALQEPLPPQENKVKSAKTLNQKVF</sequence>
<evidence type="ECO:0000256" key="2">
    <source>
        <dbReference type="SAM" id="SignalP"/>
    </source>
</evidence>
<feature type="chain" id="PRO_5043450170" evidence="2">
    <location>
        <begin position="23"/>
        <end position="281"/>
    </location>
</feature>
<gene>
    <name evidence="3" type="ORF">PoB_003135500</name>
</gene>
<keyword evidence="4" id="KW-1185">Reference proteome</keyword>
<dbReference type="AlphaFoldDB" id="A0AAV4ABW1"/>
<feature type="compositionally biased region" description="Polar residues" evidence="1">
    <location>
        <begin position="159"/>
        <end position="172"/>
    </location>
</feature>
<feature type="region of interest" description="Disordered" evidence="1">
    <location>
        <begin position="260"/>
        <end position="281"/>
    </location>
</feature>